<protein>
    <submittedName>
        <fullName evidence="1">Uncharacterized protein</fullName>
    </submittedName>
</protein>
<keyword evidence="2" id="KW-1185">Reference proteome</keyword>
<evidence type="ECO:0000313" key="1">
    <source>
        <dbReference type="EMBL" id="USY19699.1"/>
    </source>
</evidence>
<proteinExistence type="predicted"/>
<dbReference type="EMBL" id="CP099837">
    <property type="protein sequence ID" value="USY19699.1"/>
    <property type="molecule type" value="Genomic_DNA"/>
</dbReference>
<evidence type="ECO:0000313" key="2">
    <source>
        <dbReference type="Proteomes" id="UP001055940"/>
    </source>
</evidence>
<dbReference type="RefSeq" id="WP_254418891.1">
    <property type="nucleotide sequence ID" value="NZ_CP099837.1"/>
</dbReference>
<gene>
    <name evidence="1" type="ORF">NE857_31470</name>
</gene>
<accession>A0ABY5D5R6</accession>
<dbReference type="Proteomes" id="UP001055940">
    <property type="component" value="Chromosome"/>
</dbReference>
<reference evidence="1" key="1">
    <citation type="submission" date="2022-06" db="EMBL/GenBank/DDBJ databases">
        <authorList>
            <person name="Ping M."/>
        </authorList>
    </citation>
    <scope>NUCLEOTIDE SEQUENCE</scope>
    <source>
        <strain evidence="1">JCM11759T</strain>
    </source>
</reference>
<sequence>MAFIPITYYDVQCDTDRCSESFEELITKSETTDWPTNLFPAFRRHLSSDGWMITAEHTLCPSHAPAAEASALAAIEASLDQFEIESSHDPLFPLESTDG</sequence>
<name>A0ABY5D5R6_9ACTN</name>
<organism evidence="1 2">
    <name type="scientific">Nocardiopsis exhalans</name>
    <dbReference type="NCBI Taxonomy" id="163604"/>
    <lineage>
        <taxon>Bacteria</taxon>
        <taxon>Bacillati</taxon>
        <taxon>Actinomycetota</taxon>
        <taxon>Actinomycetes</taxon>
        <taxon>Streptosporangiales</taxon>
        <taxon>Nocardiopsidaceae</taxon>
        <taxon>Nocardiopsis</taxon>
    </lineage>
</organism>